<feature type="domain" description="TRAM" evidence="10">
    <location>
        <begin position="378"/>
        <end position="441"/>
    </location>
</feature>
<evidence type="ECO:0000256" key="1">
    <source>
        <dbReference type="ARBA" id="ARBA00001966"/>
    </source>
</evidence>
<dbReference type="SFLD" id="SFLDG01082">
    <property type="entry name" value="B12-binding_domain_containing"/>
    <property type="match status" value="1"/>
</dbReference>
<keyword evidence="5" id="KW-0949">S-adenosyl-L-methionine</keyword>
<dbReference type="Proteomes" id="UP000708576">
    <property type="component" value="Unassembled WGS sequence"/>
</dbReference>
<dbReference type="SMART" id="SM00729">
    <property type="entry name" value="Elp3"/>
    <property type="match status" value="1"/>
</dbReference>
<keyword evidence="8" id="KW-0411">Iron-sulfur</keyword>
<dbReference type="PROSITE" id="PS01278">
    <property type="entry name" value="MTTASE_RADICAL"/>
    <property type="match status" value="1"/>
</dbReference>
<dbReference type="CDD" id="cd01335">
    <property type="entry name" value="Radical_SAM"/>
    <property type="match status" value="1"/>
</dbReference>
<dbReference type="Pfam" id="PF01938">
    <property type="entry name" value="TRAM"/>
    <property type="match status" value="1"/>
</dbReference>
<evidence type="ECO:0000256" key="2">
    <source>
        <dbReference type="ARBA" id="ARBA00003234"/>
    </source>
</evidence>
<dbReference type="InterPro" id="IPR023404">
    <property type="entry name" value="rSAM_horseshoe"/>
</dbReference>
<keyword evidence="6" id="KW-0479">Metal-binding</keyword>
<dbReference type="InterPro" id="IPR002792">
    <property type="entry name" value="TRAM_dom"/>
</dbReference>
<dbReference type="InterPro" id="IPR038135">
    <property type="entry name" value="Methylthiotransferase_N_sf"/>
</dbReference>
<evidence type="ECO:0000256" key="4">
    <source>
        <dbReference type="ARBA" id="ARBA00022679"/>
    </source>
</evidence>
<dbReference type="SFLD" id="SFLDG01061">
    <property type="entry name" value="methylthiotransferase"/>
    <property type="match status" value="1"/>
</dbReference>
<dbReference type="Gene3D" id="3.40.50.12160">
    <property type="entry name" value="Methylthiotransferase, N-terminal domain"/>
    <property type="match status" value="1"/>
</dbReference>
<reference evidence="13 14" key="1">
    <citation type="journal article" date="2015" name="Int. J. Syst. Evol. Microbiol.">
        <title>Carboxylicivirga linearis sp. nov., isolated from a sea cucumber culture pond.</title>
        <authorList>
            <person name="Wang F.Q."/>
            <person name="Zhou Y.X."/>
            <person name="Lin X.Z."/>
            <person name="Chen G.J."/>
            <person name="Du Z.J."/>
        </authorList>
    </citation>
    <scope>NUCLEOTIDE SEQUENCE [LARGE SCALE GENOMIC DNA]</scope>
    <source>
        <strain evidence="13 14">FB218</strain>
    </source>
</reference>
<dbReference type="Pfam" id="PF00919">
    <property type="entry name" value="UPF0004"/>
    <property type="match status" value="1"/>
</dbReference>
<proteinExistence type="predicted"/>
<dbReference type="InterPro" id="IPR013848">
    <property type="entry name" value="Methylthiotransferase_N"/>
</dbReference>
<dbReference type="PROSITE" id="PS51449">
    <property type="entry name" value="MTTASE_N"/>
    <property type="match status" value="1"/>
</dbReference>
<organism evidence="13 14">
    <name type="scientific">Carboxylicivirga linearis</name>
    <dbReference type="NCBI Taxonomy" id="1628157"/>
    <lineage>
        <taxon>Bacteria</taxon>
        <taxon>Pseudomonadati</taxon>
        <taxon>Bacteroidota</taxon>
        <taxon>Bacteroidia</taxon>
        <taxon>Marinilabiliales</taxon>
        <taxon>Marinilabiliaceae</taxon>
        <taxon>Carboxylicivirga</taxon>
    </lineage>
</organism>
<dbReference type="EMBL" id="JAGUCO010000002">
    <property type="protein sequence ID" value="MBS2097338.1"/>
    <property type="molecule type" value="Genomic_DNA"/>
</dbReference>
<evidence type="ECO:0000256" key="7">
    <source>
        <dbReference type="ARBA" id="ARBA00023004"/>
    </source>
</evidence>
<comment type="cofactor">
    <cofactor evidence="1">
        <name>[4Fe-4S] cluster</name>
        <dbReference type="ChEBI" id="CHEBI:49883"/>
    </cofactor>
</comment>
<name>A0ABS5JR26_9BACT</name>
<dbReference type="PANTHER" id="PTHR43020">
    <property type="entry name" value="CDK5 REGULATORY SUBUNIT-ASSOCIATED PROTEIN 1"/>
    <property type="match status" value="1"/>
</dbReference>
<dbReference type="InterPro" id="IPR006638">
    <property type="entry name" value="Elp3/MiaA/NifB-like_rSAM"/>
</dbReference>
<keyword evidence="4 13" id="KW-0808">Transferase</keyword>
<dbReference type="SUPFAM" id="SSF102114">
    <property type="entry name" value="Radical SAM enzymes"/>
    <property type="match status" value="1"/>
</dbReference>
<feature type="domain" description="Radical SAM core" evidence="12">
    <location>
        <begin position="140"/>
        <end position="375"/>
    </location>
</feature>
<dbReference type="SFLD" id="SFLDS00029">
    <property type="entry name" value="Radical_SAM"/>
    <property type="match status" value="1"/>
</dbReference>
<dbReference type="Gene3D" id="3.80.30.20">
    <property type="entry name" value="tm_1862 like domain"/>
    <property type="match status" value="1"/>
</dbReference>
<evidence type="ECO:0000256" key="9">
    <source>
        <dbReference type="ARBA" id="ARBA00033765"/>
    </source>
</evidence>
<protein>
    <recommendedName>
        <fullName evidence="9">tRNA-2-methylthio-N(6)-dimethylallyladenosine synthase</fullName>
        <ecNumber evidence="9">2.8.4.3</ecNumber>
    </recommendedName>
</protein>
<evidence type="ECO:0000256" key="5">
    <source>
        <dbReference type="ARBA" id="ARBA00022691"/>
    </source>
</evidence>
<evidence type="ECO:0000259" key="12">
    <source>
        <dbReference type="PROSITE" id="PS51918"/>
    </source>
</evidence>
<evidence type="ECO:0000256" key="8">
    <source>
        <dbReference type="ARBA" id="ARBA00023014"/>
    </source>
</evidence>
<dbReference type="PANTHER" id="PTHR43020:SF2">
    <property type="entry name" value="MITOCHONDRIAL TRNA METHYLTHIOTRANSFERASE CDK5RAP1"/>
    <property type="match status" value="1"/>
</dbReference>
<evidence type="ECO:0000259" key="10">
    <source>
        <dbReference type="PROSITE" id="PS50926"/>
    </source>
</evidence>
<keyword evidence="7" id="KW-0408">Iron</keyword>
<feature type="domain" description="MTTase N-terminal" evidence="11">
    <location>
        <begin position="1"/>
        <end position="113"/>
    </location>
</feature>
<comment type="function">
    <text evidence="2">Catalyzes the methylthiolation of N6-(dimethylallyl)adenosine (i(6)A), leading to the formation of 2-methylthio-N6-(dimethylallyl)adenosine (ms(2)i(6)A) at position 37 in tRNAs that read codons beginning with uridine.</text>
</comment>
<evidence type="ECO:0000313" key="14">
    <source>
        <dbReference type="Proteomes" id="UP000708576"/>
    </source>
</evidence>
<dbReference type="InterPro" id="IPR020612">
    <property type="entry name" value="Methylthiotransferase_CS"/>
</dbReference>
<dbReference type="EC" id="2.8.4.3" evidence="9"/>
<dbReference type="PROSITE" id="PS51918">
    <property type="entry name" value="RADICAL_SAM"/>
    <property type="match status" value="1"/>
</dbReference>
<evidence type="ECO:0000259" key="11">
    <source>
        <dbReference type="PROSITE" id="PS51449"/>
    </source>
</evidence>
<evidence type="ECO:0000313" key="13">
    <source>
        <dbReference type="EMBL" id="MBS2097338.1"/>
    </source>
</evidence>
<keyword evidence="3" id="KW-0004">4Fe-4S</keyword>
<comment type="caution">
    <text evidence="13">The sequence shown here is derived from an EMBL/GenBank/DDBJ whole genome shotgun (WGS) entry which is preliminary data.</text>
</comment>
<sequence length="448" mass="51292">MKYHLVTLGCQMNMSDSERVRNVLEGMGYQWVENEEEANIIGILACSVRQKAIDKVYSKIALWNKRKQSQNLITFISGCILPADEKKFLKLFDIVFAMRELPKFPQMLSQYGVTTPAGLEKDNLNPKEEINFFWKVKPKYNSSFEAFIPIQNGCDKFCSFCAVPYTRGREVSRPSVEIINEVRNLVEKGYKSITLLGQNVNSYGLDKKGAEINFAQLLDEIGKIGESTQHRFWVYFTSPHPRDMGREVVEVIAKYKCLGKQIHLPIQSGDDKVLIKMNRKHSVKKYRESIEAIRELIPQATLFTDIIVGFSGETEEQFQNTRKAMREFEYNMAYIAMYSKRPGAASYSWPDDVDQKIKKERLALLTEDLGEVSGKYNQNMVDKEFIILVRDTDRKSGYLSGQTEGKITVRFASEDKSLIGQFVKVKITSATNFSVEGELVEVESLQEV</sequence>
<dbReference type="InterPro" id="IPR007197">
    <property type="entry name" value="rSAM"/>
</dbReference>
<dbReference type="Pfam" id="PF04055">
    <property type="entry name" value="Radical_SAM"/>
    <property type="match status" value="1"/>
</dbReference>
<keyword evidence="14" id="KW-1185">Reference proteome</keyword>
<dbReference type="GO" id="GO:0035597">
    <property type="term" value="F:tRNA-2-methylthio-N(6)-dimethylallyladenosine(37) synthase activity"/>
    <property type="evidence" value="ECO:0007669"/>
    <property type="project" value="UniProtKB-EC"/>
</dbReference>
<accession>A0ABS5JR26</accession>
<dbReference type="NCBIfam" id="TIGR01574">
    <property type="entry name" value="miaB-methiolase"/>
    <property type="match status" value="1"/>
</dbReference>
<dbReference type="PROSITE" id="PS50926">
    <property type="entry name" value="TRAM"/>
    <property type="match status" value="1"/>
</dbReference>
<evidence type="ECO:0000256" key="3">
    <source>
        <dbReference type="ARBA" id="ARBA00022485"/>
    </source>
</evidence>
<evidence type="ECO:0000256" key="6">
    <source>
        <dbReference type="ARBA" id="ARBA00022723"/>
    </source>
</evidence>
<dbReference type="InterPro" id="IPR058240">
    <property type="entry name" value="rSAM_sf"/>
</dbReference>
<dbReference type="InterPro" id="IPR005839">
    <property type="entry name" value="Methylthiotransferase"/>
</dbReference>
<dbReference type="RefSeq" id="WP_212213614.1">
    <property type="nucleotide sequence ID" value="NZ_JAGUCO010000002.1"/>
</dbReference>
<gene>
    <name evidence="13" type="primary">miaB</name>
    <name evidence="13" type="ORF">KEM10_03545</name>
</gene>
<dbReference type="NCBIfam" id="TIGR00089">
    <property type="entry name" value="MiaB/RimO family radical SAM methylthiotransferase"/>
    <property type="match status" value="1"/>
</dbReference>